<dbReference type="Pfam" id="PF00488">
    <property type="entry name" value="MutS_V"/>
    <property type="match status" value="1"/>
</dbReference>
<dbReference type="GO" id="GO:0006298">
    <property type="term" value="P:mismatch repair"/>
    <property type="evidence" value="ECO:0007669"/>
    <property type="project" value="InterPro"/>
</dbReference>
<dbReference type="Gene3D" id="3.40.50.300">
    <property type="entry name" value="P-loop containing nucleotide triphosphate hydrolases"/>
    <property type="match status" value="1"/>
</dbReference>
<dbReference type="EMBL" id="LWRY01000011">
    <property type="protein sequence ID" value="OCX75676.1"/>
    <property type="molecule type" value="Genomic_DNA"/>
</dbReference>
<dbReference type="SMART" id="SM00534">
    <property type="entry name" value="MUTSac"/>
    <property type="match status" value="1"/>
</dbReference>
<dbReference type="InterPro" id="IPR005747">
    <property type="entry name" value="MutS2"/>
</dbReference>
<dbReference type="InterPro" id="IPR027417">
    <property type="entry name" value="P-loop_NTPase"/>
</dbReference>
<dbReference type="RefSeq" id="WP_010642230.1">
    <property type="nucleotide sequence ID" value="NZ_JAAOMO010000201.1"/>
</dbReference>
<dbReference type="NCBIfam" id="TIGR01069">
    <property type="entry name" value="mutS2"/>
    <property type="match status" value="1"/>
</dbReference>
<dbReference type="OrthoDB" id="9808166at2"/>
<dbReference type="PANTHER" id="PTHR48466">
    <property type="entry name" value="OS10G0509000 PROTEIN-RELATED"/>
    <property type="match status" value="1"/>
</dbReference>
<dbReference type="SUPFAM" id="SSF52540">
    <property type="entry name" value="P-loop containing nucleoside triphosphate hydrolases"/>
    <property type="match status" value="1"/>
</dbReference>
<proteinExistence type="predicted"/>
<keyword evidence="9" id="KW-1185">Reference proteome</keyword>
<accession>A0A1C2JG58</accession>
<reference evidence="6 8" key="1">
    <citation type="journal article" date="2016" name="Int. J. Mol. Sci.">
        <title>Comparative genomics of the extreme acidophile Acidithiobacillus thiooxidans reveals intraspecific divergence and niche adaptation.</title>
        <authorList>
            <person name="Zhang X."/>
            <person name="Feng X."/>
            <person name="Tao J."/>
            <person name="Ma L."/>
            <person name="Xiao Y."/>
            <person name="Liang Y."/>
            <person name="Liu X."/>
            <person name="Yin H."/>
        </authorList>
    </citation>
    <scope>NUCLEOTIDE SEQUENCE [LARGE SCALE GENOMIC DNA]</scope>
    <source>
        <strain evidence="6 8">A02</strain>
        <strain evidence="7">DXS-W</strain>
    </source>
</reference>
<evidence type="ECO:0000256" key="1">
    <source>
        <dbReference type="ARBA" id="ARBA00022741"/>
    </source>
</evidence>
<dbReference type="GO" id="GO:0140664">
    <property type="term" value="F:ATP-dependent DNA damage sensor activity"/>
    <property type="evidence" value="ECO:0007669"/>
    <property type="project" value="InterPro"/>
</dbReference>
<keyword evidence="1" id="KW-0547">Nucleotide-binding</keyword>
<keyword evidence="2" id="KW-0067">ATP-binding</keyword>
<evidence type="ECO:0000256" key="3">
    <source>
        <dbReference type="ARBA" id="ARBA00023125"/>
    </source>
</evidence>
<dbReference type="Proteomes" id="UP000094893">
    <property type="component" value="Unassembled WGS sequence"/>
</dbReference>
<dbReference type="eggNOG" id="COG1193">
    <property type="taxonomic scope" value="Bacteria"/>
</dbReference>
<dbReference type="SMART" id="SM00533">
    <property type="entry name" value="MUTSd"/>
    <property type="match status" value="1"/>
</dbReference>
<sequence length="513" mass="55249">MEADLKPLEFEGIRRLLEKLCATPFGADAARNLGPAPSVGVARQLQDAITAARFGLESGEGPVVPELPDIRAAIRQVASPGAALAGTAFRNLALVLRVGKELRPFAEKRPTLLPTGPERLDAAADLLPKIDAVLMPNGSVREDGNAALRQLHAELKTERDQIQRSMQSHLGTPGAKLHWSGQRACVHLPDGATDQIRGVRRGTGPGGHGYLVEPMELVASNNRLEKIAGSIEQENQAILRALSDEGRERLSALQHLVESLTWLDLAIAGAQLSIHLQAKAAEMVDEPVLILEEAYHPQLILAYAEKRGPQPKPLTVHINADCPILVVTGPNTGGKSVSLKTVGLLTVMAHCGLHVPVAGRAVVGNFTRIFVDMGDPQSVAFQLSTYSGHVEVLKRLLADADDHTLILLDELGTGTDPEEGAALAMAVLDHLAERGVRGMVTTHLTPLKSFAESHACLRNASMRFDHERLEPTYELEIGVPGRSLGLVIAAKRGLPENLVAKARDYMENLHKHY</sequence>
<dbReference type="InterPro" id="IPR007696">
    <property type="entry name" value="DNA_mismatch_repair_MutS_core"/>
</dbReference>
<dbReference type="GO" id="GO:0045910">
    <property type="term" value="P:negative regulation of DNA recombination"/>
    <property type="evidence" value="ECO:0007669"/>
    <property type="project" value="InterPro"/>
</dbReference>
<dbReference type="InterPro" id="IPR000432">
    <property type="entry name" value="DNA_mismatch_repair_MutS_C"/>
</dbReference>
<dbReference type="InterPro" id="IPR036187">
    <property type="entry name" value="DNA_mismatch_repair_MutS_sf"/>
</dbReference>
<dbReference type="EMBL" id="LWSA01000095">
    <property type="protein sequence ID" value="OCX73743.1"/>
    <property type="molecule type" value="Genomic_DNA"/>
</dbReference>
<dbReference type="InterPro" id="IPR045076">
    <property type="entry name" value="MutS"/>
</dbReference>
<dbReference type="GO" id="GO:0016887">
    <property type="term" value="F:ATP hydrolysis activity"/>
    <property type="evidence" value="ECO:0007669"/>
    <property type="project" value="InterPro"/>
</dbReference>
<dbReference type="PANTHER" id="PTHR48466:SF2">
    <property type="entry name" value="OS10G0509000 PROTEIN"/>
    <property type="match status" value="1"/>
</dbReference>
<dbReference type="GO" id="GO:0030983">
    <property type="term" value="F:mismatched DNA binding"/>
    <property type="evidence" value="ECO:0007669"/>
    <property type="project" value="InterPro"/>
</dbReference>
<gene>
    <name evidence="7" type="ORF">A6M23_01775</name>
    <name evidence="6" type="ORF">A6P07_07485</name>
</gene>
<evidence type="ECO:0000259" key="4">
    <source>
        <dbReference type="SMART" id="SM00533"/>
    </source>
</evidence>
<dbReference type="SUPFAM" id="SSF48334">
    <property type="entry name" value="DNA repair protein MutS, domain III"/>
    <property type="match status" value="1"/>
</dbReference>
<dbReference type="GO" id="GO:0004519">
    <property type="term" value="F:endonuclease activity"/>
    <property type="evidence" value="ECO:0007669"/>
    <property type="project" value="InterPro"/>
</dbReference>
<evidence type="ECO:0000313" key="6">
    <source>
        <dbReference type="EMBL" id="OCX73743.1"/>
    </source>
</evidence>
<keyword evidence="3" id="KW-0238">DNA-binding</keyword>
<comment type="caution">
    <text evidence="6">The sequence shown here is derived from an EMBL/GenBank/DDBJ whole genome shotgun (WGS) entry which is preliminary data.</text>
</comment>
<feature type="domain" description="DNA mismatch repair protein MutS core" evidence="4">
    <location>
        <begin position="11"/>
        <end position="302"/>
    </location>
</feature>
<name>A0A1C2JG58_ACITH</name>
<dbReference type="AlphaFoldDB" id="A0A1C2JG58"/>
<evidence type="ECO:0000256" key="2">
    <source>
        <dbReference type="ARBA" id="ARBA00022840"/>
    </source>
</evidence>
<organism evidence="6 8">
    <name type="scientific">Acidithiobacillus thiooxidans</name>
    <name type="common">Thiobacillus thiooxidans</name>
    <dbReference type="NCBI Taxonomy" id="930"/>
    <lineage>
        <taxon>Bacteria</taxon>
        <taxon>Pseudomonadati</taxon>
        <taxon>Pseudomonadota</taxon>
        <taxon>Acidithiobacillia</taxon>
        <taxon>Acidithiobacillales</taxon>
        <taxon>Acidithiobacillaceae</taxon>
        <taxon>Acidithiobacillus</taxon>
    </lineage>
</organism>
<feature type="domain" description="DNA mismatch repair proteins mutS family" evidence="5">
    <location>
        <begin position="322"/>
        <end position="507"/>
    </location>
</feature>
<dbReference type="Proteomes" id="UP000095008">
    <property type="component" value="Unassembled WGS sequence"/>
</dbReference>
<evidence type="ECO:0000259" key="5">
    <source>
        <dbReference type="SMART" id="SM00534"/>
    </source>
</evidence>
<evidence type="ECO:0000313" key="8">
    <source>
        <dbReference type="Proteomes" id="UP000094893"/>
    </source>
</evidence>
<protein>
    <submittedName>
        <fullName evidence="6">DNA mismatch repair protein MutS</fullName>
    </submittedName>
</protein>
<dbReference type="GO" id="GO:0005524">
    <property type="term" value="F:ATP binding"/>
    <property type="evidence" value="ECO:0007669"/>
    <property type="project" value="UniProtKB-KW"/>
</dbReference>
<evidence type="ECO:0000313" key="7">
    <source>
        <dbReference type="EMBL" id="OCX75676.1"/>
    </source>
</evidence>
<evidence type="ECO:0000313" key="9">
    <source>
        <dbReference type="Proteomes" id="UP000095008"/>
    </source>
</evidence>